<dbReference type="SUPFAM" id="SSF55811">
    <property type="entry name" value="Nudix"/>
    <property type="match status" value="1"/>
</dbReference>
<dbReference type="GO" id="GO:0006742">
    <property type="term" value="P:NADP+ catabolic process"/>
    <property type="evidence" value="ECO:0007669"/>
    <property type="project" value="TreeGrafter"/>
</dbReference>
<dbReference type="InterPro" id="IPR020084">
    <property type="entry name" value="NUDIX_hydrolase_CS"/>
</dbReference>
<dbReference type="GO" id="GO:0046872">
    <property type="term" value="F:metal ion binding"/>
    <property type="evidence" value="ECO:0007669"/>
    <property type="project" value="UniProtKB-KW"/>
</dbReference>
<dbReference type="Gene3D" id="3.50.20.20">
    <property type="entry name" value="Janus/Ocnus"/>
    <property type="match status" value="1"/>
</dbReference>
<reference evidence="11" key="1">
    <citation type="submission" date="2020-06" db="EMBL/GenBank/DDBJ databases">
        <title>WGS assembly of Ceratodon purpureus strain R40.</title>
        <authorList>
            <person name="Carey S.B."/>
            <person name="Jenkins J."/>
            <person name="Shu S."/>
            <person name="Lovell J.T."/>
            <person name="Sreedasyam A."/>
            <person name="Maumus F."/>
            <person name="Tiley G.P."/>
            <person name="Fernandez-Pozo N."/>
            <person name="Barry K."/>
            <person name="Chen C."/>
            <person name="Wang M."/>
            <person name="Lipzen A."/>
            <person name="Daum C."/>
            <person name="Saski C.A."/>
            <person name="Payton A.C."/>
            <person name="Mcbreen J.C."/>
            <person name="Conrad R.E."/>
            <person name="Kollar L.M."/>
            <person name="Olsson S."/>
            <person name="Huttunen S."/>
            <person name="Landis J.B."/>
            <person name="Wickett N.J."/>
            <person name="Johnson M.G."/>
            <person name="Rensing S.A."/>
            <person name="Grimwood J."/>
            <person name="Schmutz J."/>
            <person name="Mcdaniel S.F."/>
        </authorList>
    </citation>
    <scope>NUCLEOTIDE SEQUENCE</scope>
    <source>
        <strain evidence="11">R40</strain>
    </source>
</reference>
<dbReference type="PROSITE" id="PS00893">
    <property type="entry name" value="NUDIX_BOX"/>
    <property type="match status" value="1"/>
</dbReference>
<keyword evidence="5" id="KW-0378">Hydrolase</keyword>
<keyword evidence="7" id="KW-0520">NAD</keyword>
<keyword evidence="4" id="KW-0479">Metal-binding</keyword>
<evidence type="ECO:0000256" key="9">
    <source>
        <dbReference type="PIRSR" id="PIRSR607702-2"/>
    </source>
</evidence>
<dbReference type="Gene3D" id="3.90.79.10">
    <property type="entry name" value="Nucleoside Triphosphate Pyrophosphohydrolase"/>
    <property type="match status" value="1"/>
</dbReference>
<dbReference type="GO" id="GO:0005829">
    <property type="term" value="C:cytosol"/>
    <property type="evidence" value="ECO:0007669"/>
    <property type="project" value="TreeGrafter"/>
</dbReference>
<dbReference type="EMBL" id="CM026422">
    <property type="protein sequence ID" value="KAG0586706.1"/>
    <property type="molecule type" value="Genomic_DNA"/>
</dbReference>
<comment type="cofactor">
    <cofactor evidence="1">
        <name>Mg(2+)</name>
        <dbReference type="ChEBI" id="CHEBI:18420"/>
    </cofactor>
</comment>
<dbReference type="NCBIfam" id="NF001299">
    <property type="entry name" value="PRK00241.1"/>
    <property type="match status" value="1"/>
</dbReference>
<dbReference type="EC" id="3.6.1.22" evidence="3"/>
<evidence type="ECO:0000256" key="6">
    <source>
        <dbReference type="ARBA" id="ARBA00022842"/>
    </source>
</evidence>
<evidence type="ECO:0000256" key="5">
    <source>
        <dbReference type="ARBA" id="ARBA00022801"/>
    </source>
</evidence>
<dbReference type="Pfam" id="PF09296">
    <property type="entry name" value="NUDIX-like"/>
    <property type="match status" value="1"/>
</dbReference>
<dbReference type="InterPro" id="IPR038596">
    <property type="entry name" value="Janus_sf"/>
</dbReference>
<dbReference type="GO" id="GO:0035529">
    <property type="term" value="F:NADH pyrophosphatase activity"/>
    <property type="evidence" value="ECO:0007669"/>
    <property type="project" value="TreeGrafter"/>
</dbReference>
<keyword evidence="12" id="KW-1185">Reference proteome</keyword>
<dbReference type="SUPFAM" id="SSF143724">
    <property type="entry name" value="PHP14-like"/>
    <property type="match status" value="1"/>
</dbReference>
<dbReference type="PANTHER" id="PTHR42904:SF8">
    <property type="entry name" value="NAD(+) DIPHOSPHATASE"/>
    <property type="match status" value="1"/>
</dbReference>
<dbReference type="InterPro" id="IPR015375">
    <property type="entry name" value="NADH_PPase-like_N"/>
</dbReference>
<dbReference type="InterPro" id="IPR007702">
    <property type="entry name" value="Janus"/>
</dbReference>
<name>A0A8T0IV61_CERPU</name>
<gene>
    <name evidence="11" type="ORF">KC19_2G110700</name>
</gene>
<evidence type="ECO:0000313" key="11">
    <source>
        <dbReference type="EMBL" id="KAG0586706.1"/>
    </source>
</evidence>
<accession>A0A8T0IV61</accession>
<dbReference type="InterPro" id="IPR050241">
    <property type="entry name" value="NAD-cap_RNA_hydrolase_NudC"/>
</dbReference>
<dbReference type="AlphaFoldDB" id="A0A8T0IV61"/>
<dbReference type="Proteomes" id="UP000822688">
    <property type="component" value="Chromosome 2"/>
</dbReference>
<evidence type="ECO:0000259" key="10">
    <source>
        <dbReference type="PROSITE" id="PS51462"/>
    </source>
</evidence>
<keyword evidence="6" id="KW-0460">Magnesium</keyword>
<dbReference type="GO" id="GO:0005777">
    <property type="term" value="C:peroxisome"/>
    <property type="evidence" value="ECO:0007669"/>
    <property type="project" value="TreeGrafter"/>
</dbReference>
<proteinExistence type="inferred from homology"/>
<dbReference type="PANTHER" id="PTHR42904">
    <property type="entry name" value="NUDIX HYDROLASE, NUDC SUBFAMILY"/>
    <property type="match status" value="1"/>
</dbReference>
<evidence type="ECO:0000256" key="7">
    <source>
        <dbReference type="ARBA" id="ARBA00023027"/>
    </source>
</evidence>
<dbReference type="CDD" id="cd03429">
    <property type="entry name" value="NUDIX_NADH_pyrophosphatase_Nudt13"/>
    <property type="match status" value="1"/>
</dbReference>
<evidence type="ECO:0000313" key="12">
    <source>
        <dbReference type="Proteomes" id="UP000822688"/>
    </source>
</evidence>
<dbReference type="GO" id="GO:0019677">
    <property type="term" value="P:NAD+ catabolic process"/>
    <property type="evidence" value="ECO:0007669"/>
    <property type="project" value="TreeGrafter"/>
</dbReference>
<dbReference type="Pfam" id="PF00293">
    <property type="entry name" value="NUDIX"/>
    <property type="match status" value="1"/>
</dbReference>
<feature type="binding site" evidence="9">
    <location>
        <position position="439"/>
    </location>
    <ligand>
        <name>substrate</name>
    </ligand>
</feature>
<dbReference type="Pfam" id="PF09297">
    <property type="entry name" value="Zn_ribbon_NUD"/>
    <property type="match status" value="1"/>
</dbReference>
<dbReference type="PROSITE" id="PS51462">
    <property type="entry name" value="NUDIX"/>
    <property type="match status" value="1"/>
</dbReference>
<comment type="caution">
    <text evidence="11">The sequence shown here is derived from an EMBL/GenBank/DDBJ whole genome shotgun (WGS) entry which is preliminary data.</text>
</comment>
<evidence type="ECO:0000256" key="4">
    <source>
        <dbReference type="ARBA" id="ARBA00022723"/>
    </source>
</evidence>
<feature type="active site" description="Proton acceptor" evidence="8">
    <location>
        <position position="465"/>
    </location>
</feature>
<evidence type="ECO:0000256" key="8">
    <source>
        <dbReference type="PIRSR" id="PIRSR607702-1"/>
    </source>
</evidence>
<evidence type="ECO:0000256" key="2">
    <source>
        <dbReference type="ARBA" id="ARBA00010971"/>
    </source>
</evidence>
<dbReference type="Pfam" id="PF05005">
    <property type="entry name" value="Ocnus"/>
    <property type="match status" value="1"/>
</dbReference>
<dbReference type="InterPro" id="IPR015376">
    <property type="entry name" value="Znr_NADH_PPase"/>
</dbReference>
<dbReference type="InterPro" id="IPR015797">
    <property type="entry name" value="NUDIX_hydrolase-like_dom_sf"/>
</dbReference>
<dbReference type="InterPro" id="IPR000086">
    <property type="entry name" value="NUDIX_hydrolase_dom"/>
</dbReference>
<evidence type="ECO:0000256" key="3">
    <source>
        <dbReference type="ARBA" id="ARBA00012381"/>
    </source>
</evidence>
<feature type="domain" description="Nudix hydrolase" evidence="10">
    <location>
        <begin position="243"/>
        <end position="372"/>
    </location>
</feature>
<protein>
    <recommendedName>
        <fullName evidence="3">NAD(+) diphosphatase</fullName>
        <ecNumber evidence="3">3.6.1.22</ecNumber>
    </recommendedName>
</protein>
<dbReference type="InterPro" id="IPR049734">
    <property type="entry name" value="NudC-like_C"/>
</dbReference>
<sequence>MCVRAFAHVSAARGWHVPLLSSSLWGRQASGSTRVVLKLDSSVAVRRWTGPSFHRHVTIVATATKSQESNPSQTIFFSDAGLNRAAEIRVDKTKLSDAFESPEALVVPLMEVKNLVKEGKPVLVAASDLKLKDADHACAGYPVFLGLSNSTKAPVFAVNLEKQPSSAGGERPAWEDGGEWVDVRRYGPQLQASDAGLLAYARGMVEWQSRNKYCGSCGQPMVAKDGGHSLHCSSDSCKTSAYPRLDPAVIMLVACGNYVLLGRQSRWNPGRYSLLAGFVEIGETFEMAVAREVKEESGIDIDRTSVSYTASQPWPFPSSLMVGFSASAMKNPSEPYSADSENDNAIAVSPDKLSIVDEVRALPQTSADKIELEDARWVHKDLLRWILKGNTLPHGIEFSIPGSYAIANILLSRWAESGSDSLWVGDDVKSVEIDEGVFKYVLMCIRDEVGREKLIVRGNGKLAYHSDILKATEEEVKDVGLQVSQLGGGRIDHNAKERKLHVFSSSQGFGLANHTITCAILRQWYPLHSITLAWGG</sequence>
<evidence type="ECO:0000256" key="1">
    <source>
        <dbReference type="ARBA" id="ARBA00001946"/>
    </source>
</evidence>
<dbReference type="Gene3D" id="3.90.79.20">
    <property type="match status" value="1"/>
</dbReference>
<organism evidence="11 12">
    <name type="scientific">Ceratodon purpureus</name>
    <name type="common">Fire moss</name>
    <name type="synonym">Dicranum purpureum</name>
    <dbReference type="NCBI Taxonomy" id="3225"/>
    <lineage>
        <taxon>Eukaryota</taxon>
        <taxon>Viridiplantae</taxon>
        <taxon>Streptophyta</taxon>
        <taxon>Embryophyta</taxon>
        <taxon>Bryophyta</taxon>
        <taxon>Bryophytina</taxon>
        <taxon>Bryopsida</taxon>
        <taxon>Dicranidae</taxon>
        <taxon>Pseudoditrichales</taxon>
        <taxon>Ditrichaceae</taxon>
        <taxon>Ceratodon</taxon>
    </lineage>
</organism>
<comment type="similarity">
    <text evidence="2">Belongs to the janus family.</text>
</comment>